<accession>A0ABN8YXF5</accession>
<evidence type="ECO:0000256" key="1">
    <source>
        <dbReference type="SAM" id="MobiDB-lite"/>
    </source>
</evidence>
<feature type="region of interest" description="Disordered" evidence="1">
    <location>
        <begin position="55"/>
        <end position="76"/>
    </location>
</feature>
<feature type="region of interest" description="Disordered" evidence="1">
    <location>
        <begin position="1"/>
        <end position="23"/>
    </location>
</feature>
<dbReference type="Proteomes" id="UP001176941">
    <property type="component" value="Chromosome 25"/>
</dbReference>
<name>A0ABN8YXF5_RANTA</name>
<feature type="region of interest" description="Disordered" evidence="1">
    <location>
        <begin position="114"/>
        <end position="136"/>
    </location>
</feature>
<dbReference type="EMBL" id="OX459961">
    <property type="protein sequence ID" value="CAI9165830.1"/>
    <property type="molecule type" value="Genomic_DNA"/>
</dbReference>
<gene>
    <name evidence="2" type="ORF">MRATA1EN1_LOCUS14792</name>
</gene>
<proteinExistence type="predicted"/>
<keyword evidence="3" id="KW-1185">Reference proteome</keyword>
<protein>
    <submittedName>
        <fullName evidence="2">Uncharacterized protein</fullName>
    </submittedName>
</protein>
<evidence type="ECO:0000313" key="3">
    <source>
        <dbReference type="Proteomes" id="UP001176941"/>
    </source>
</evidence>
<organism evidence="2 3">
    <name type="scientific">Rangifer tarandus platyrhynchus</name>
    <name type="common">Svalbard reindeer</name>
    <dbReference type="NCBI Taxonomy" id="3082113"/>
    <lineage>
        <taxon>Eukaryota</taxon>
        <taxon>Metazoa</taxon>
        <taxon>Chordata</taxon>
        <taxon>Craniata</taxon>
        <taxon>Vertebrata</taxon>
        <taxon>Euteleostomi</taxon>
        <taxon>Mammalia</taxon>
        <taxon>Eutheria</taxon>
        <taxon>Laurasiatheria</taxon>
        <taxon>Artiodactyla</taxon>
        <taxon>Ruminantia</taxon>
        <taxon>Pecora</taxon>
        <taxon>Cervidae</taxon>
        <taxon>Odocoileinae</taxon>
        <taxon>Rangifer</taxon>
    </lineage>
</organism>
<feature type="compositionally biased region" description="Basic and acidic residues" evidence="1">
    <location>
        <begin position="59"/>
        <end position="76"/>
    </location>
</feature>
<evidence type="ECO:0000313" key="2">
    <source>
        <dbReference type="EMBL" id="CAI9165830.1"/>
    </source>
</evidence>
<reference evidence="2" key="1">
    <citation type="submission" date="2023-04" db="EMBL/GenBank/DDBJ databases">
        <authorList>
            <consortium name="ELIXIR-Norway"/>
        </authorList>
    </citation>
    <scope>NUCLEOTIDE SEQUENCE [LARGE SCALE GENOMIC DNA]</scope>
</reference>
<sequence>MGFSRPEYWSGLPFPSPGDLAQPGIEPASPALVGGFFTTEPRGKAVSLCVSSISQQGNQDHRGPCQPHTDREQGQDVPRHVWMVSPHIHHHPTGPTQRSGRWLACGILPPQSEIKPAPPALEADVLTTGPPGKPLI</sequence>